<dbReference type="EMBL" id="JBFXLR010000074">
    <property type="protein sequence ID" value="KAL2839441.1"/>
    <property type="molecule type" value="Genomic_DNA"/>
</dbReference>
<evidence type="ECO:0000313" key="3">
    <source>
        <dbReference type="EMBL" id="KAL2839441.1"/>
    </source>
</evidence>
<dbReference type="Pfam" id="PF00135">
    <property type="entry name" value="COesterase"/>
    <property type="match status" value="1"/>
</dbReference>
<feature type="domain" description="Carboxylesterase type B" evidence="2">
    <location>
        <begin position="72"/>
        <end position="463"/>
    </location>
</feature>
<keyword evidence="3" id="KW-0378">Hydrolase</keyword>
<name>A0ABR4JHW2_9EURO</name>
<dbReference type="GO" id="GO:0016787">
    <property type="term" value="F:hydrolase activity"/>
    <property type="evidence" value="ECO:0007669"/>
    <property type="project" value="UniProtKB-KW"/>
</dbReference>
<keyword evidence="1" id="KW-0732">Signal</keyword>
<dbReference type="InterPro" id="IPR002018">
    <property type="entry name" value="CarbesteraseB"/>
</dbReference>
<dbReference type="Gene3D" id="3.40.50.1820">
    <property type="entry name" value="alpha/beta hydrolase"/>
    <property type="match status" value="1"/>
</dbReference>
<feature type="chain" id="PRO_5046577900" evidence="1">
    <location>
        <begin position="23"/>
        <end position="495"/>
    </location>
</feature>
<comment type="caution">
    <text evidence="3">The sequence shown here is derived from an EMBL/GenBank/DDBJ whole genome shotgun (WGS) entry which is preliminary data.</text>
</comment>
<keyword evidence="4" id="KW-1185">Reference proteome</keyword>
<evidence type="ECO:0000259" key="2">
    <source>
        <dbReference type="Pfam" id="PF00135"/>
    </source>
</evidence>
<dbReference type="Proteomes" id="UP001610444">
    <property type="component" value="Unassembled WGS sequence"/>
</dbReference>
<evidence type="ECO:0000256" key="1">
    <source>
        <dbReference type="SAM" id="SignalP"/>
    </source>
</evidence>
<protein>
    <submittedName>
        <fullName evidence="3">Alpha/Beta hydrolase protein</fullName>
    </submittedName>
</protein>
<dbReference type="InterPro" id="IPR050309">
    <property type="entry name" value="Type-B_Carboxylest/Lipase"/>
</dbReference>
<dbReference type="RefSeq" id="XP_070893526.1">
    <property type="nucleotide sequence ID" value="XM_071047129.1"/>
</dbReference>
<gene>
    <name evidence="3" type="ORF">BJX68DRAFT_272124</name>
</gene>
<evidence type="ECO:0000313" key="4">
    <source>
        <dbReference type="Proteomes" id="UP001610444"/>
    </source>
</evidence>
<feature type="signal peptide" evidence="1">
    <location>
        <begin position="1"/>
        <end position="22"/>
    </location>
</feature>
<organism evidence="3 4">
    <name type="scientific">Aspergillus pseudodeflectus</name>
    <dbReference type="NCBI Taxonomy" id="176178"/>
    <lineage>
        <taxon>Eukaryota</taxon>
        <taxon>Fungi</taxon>
        <taxon>Dikarya</taxon>
        <taxon>Ascomycota</taxon>
        <taxon>Pezizomycotina</taxon>
        <taxon>Eurotiomycetes</taxon>
        <taxon>Eurotiomycetidae</taxon>
        <taxon>Eurotiales</taxon>
        <taxon>Aspergillaceae</taxon>
        <taxon>Aspergillus</taxon>
        <taxon>Aspergillus subgen. Nidulantes</taxon>
    </lineage>
</organism>
<accession>A0ABR4JHW2</accession>
<dbReference type="InterPro" id="IPR029058">
    <property type="entry name" value="AB_hydrolase_fold"/>
</dbReference>
<dbReference type="SUPFAM" id="SSF53474">
    <property type="entry name" value="alpha/beta-Hydrolases"/>
    <property type="match status" value="1"/>
</dbReference>
<proteinExistence type="predicted"/>
<reference evidence="3 4" key="1">
    <citation type="submission" date="2024-07" db="EMBL/GenBank/DDBJ databases">
        <title>Section-level genome sequencing and comparative genomics of Aspergillus sections Usti and Cavernicolus.</title>
        <authorList>
            <consortium name="Lawrence Berkeley National Laboratory"/>
            <person name="Nybo J.L."/>
            <person name="Vesth T.C."/>
            <person name="Theobald S."/>
            <person name="Frisvad J.C."/>
            <person name="Larsen T.O."/>
            <person name="Kjaerboelling I."/>
            <person name="Rothschild-Mancinelli K."/>
            <person name="Lyhne E.K."/>
            <person name="Kogle M.E."/>
            <person name="Barry K."/>
            <person name="Clum A."/>
            <person name="Na H."/>
            <person name="Ledsgaard L."/>
            <person name="Lin J."/>
            <person name="Lipzen A."/>
            <person name="Kuo A."/>
            <person name="Riley R."/>
            <person name="Mondo S."/>
            <person name="LaButti K."/>
            <person name="Haridas S."/>
            <person name="Pangalinan J."/>
            <person name="Salamov A.A."/>
            <person name="Simmons B.A."/>
            <person name="Magnuson J.K."/>
            <person name="Chen J."/>
            <person name="Drula E."/>
            <person name="Henrissat B."/>
            <person name="Wiebenga A."/>
            <person name="Lubbers R.J."/>
            <person name="Gomes A.C."/>
            <person name="Macurrencykelacurrency M.R."/>
            <person name="Stajich J."/>
            <person name="Grigoriev I.V."/>
            <person name="Mortensen U.H."/>
            <person name="De vries R.P."/>
            <person name="Baker S.E."/>
            <person name="Andersen M.R."/>
        </authorList>
    </citation>
    <scope>NUCLEOTIDE SEQUENCE [LARGE SCALE GENOMIC DNA]</scope>
    <source>
        <strain evidence="3 4">CBS 756.74</strain>
    </source>
</reference>
<dbReference type="PANTHER" id="PTHR11559">
    <property type="entry name" value="CARBOXYLESTERASE"/>
    <property type="match status" value="1"/>
</dbReference>
<sequence length="495" mass="54208">MLAKVLLAAISALSTLPVGALSKPTQLPLLKLPYGTWQASKYSPERDFYTFENIRYATPPTPDESNPGNPTPDEDCLFLDVQVPTEALKSKKEDASVIFVIHGGGFTGGSKTGIDASGVVRGTNGNAILVTINYRLGAFGWLGGSEARQAKATNLGLHDQRAALEWVQKYIHLVGGNPRDVTVWGLSAGGGSIIPHITQYGGRRDPLFHKAFVQSPGWFAEWDLPAVDRGLTNFTRALGCDTRATFACLRSVDASQIHNATSLLRRIGPIEDGDWLQSDPLIALKDGGYWKRIESVISTHVQHEVPWFLGPIESDADFLSGMLLAFEDNAAVRRIEKQYPAPDVARSPFTTHADRAAAVISDYIFVRNSVALAKAFSGKAFAGIFSSRGALHANDFEIPYYYEGPLNLTTLDPNLALAYQSYFHSQALTGDANALRNVSTTPVWPLFRATNQAKFLNVTDEGFKIVKDPRLVSLVSFWNDIFLHLKGLSLSRDRQ</sequence>
<dbReference type="GeneID" id="98162293"/>